<keyword evidence="5" id="KW-0378">Hydrolase</keyword>
<evidence type="ECO:0000256" key="1">
    <source>
        <dbReference type="ARBA" id="ARBA00008721"/>
    </source>
</evidence>
<evidence type="ECO:0000256" key="6">
    <source>
        <dbReference type="ARBA" id="ARBA00022833"/>
    </source>
</evidence>
<dbReference type="PROSITE" id="PS51257">
    <property type="entry name" value="PROKAR_LIPOPROTEIN"/>
    <property type="match status" value="1"/>
</dbReference>
<evidence type="ECO:0000259" key="11">
    <source>
        <dbReference type="Pfam" id="PF05572"/>
    </source>
</evidence>
<keyword evidence="2" id="KW-0645">Protease</keyword>
<dbReference type="CDD" id="cd04275">
    <property type="entry name" value="ZnMc_pappalysin_like"/>
    <property type="match status" value="1"/>
</dbReference>
<protein>
    <recommendedName>
        <fullName evidence="11">Peptidase M43 pregnancy-associated plasma-A domain-containing protein</fullName>
    </recommendedName>
</protein>
<keyword evidence="8" id="KW-1015">Disulfide bond</keyword>
<proteinExistence type="inferred from homology"/>
<keyword evidence="13" id="KW-1185">Reference proteome</keyword>
<dbReference type="EMBL" id="BAABJJ010000027">
    <property type="protein sequence ID" value="GAA4944826.1"/>
    <property type="molecule type" value="Genomic_DNA"/>
</dbReference>
<evidence type="ECO:0000313" key="12">
    <source>
        <dbReference type="EMBL" id="GAA4944826.1"/>
    </source>
</evidence>
<keyword evidence="4 10" id="KW-0732">Signal</keyword>
<keyword evidence="6" id="KW-0862">Zinc</keyword>
<feature type="signal peptide" evidence="10">
    <location>
        <begin position="1"/>
        <end position="21"/>
    </location>
</feature>
<dbReference type="Proteomes" id="UP001501302">
    <property type="component" value="Unassembled WGS sequence"/>
</dbReference>
<feature type="compositionally biased region" description="Gly residues" evidence="9">
    <location>
        <begin position="100"/>
        <end position="109"/>
    </location>
</feature>
<organism evidence="12 13">
    <name type="scientific">Algibacter agarivorans</name>
    <dbReference type="NCBI Taxonomy" id="1109741"/>
    <lineage>
        <taxon>Bacteria</taxon>
        <taxon>Pseudomonadati</taxon>
        <taxon>Bacteroidota</taxon>
        <taxon>Flavobacteriia</taxon>
        <taxon>Flavobacteriales</taxon>
        <taxon>Flavobacteriaceae</taxon>
        <taxon>Algibacter</taxon>
    </lineage>
</organism>
<evidence type="ECO:0000256" key="3">
    <source>
        <dbReference type="ARBA" id="ARBA00022723"/>
    </source>
</evidence>
<dbReference type="InterPro" id="IPR008754">
    <property type="entry name" value="Peptidase_M43"/>
</dbReference>
<gene>
    <name evidence="12" type="ORF">GCM10023314_17310</name>
</gene>
<evidence type="ECO:0000256" key="9">
    <source>
        <dbReference type="SAM" id="MobiDB-lite"/>
    </source>
</evidence>
<dbReference type="Gene3D" id="3.40.390.10">
    <property type="entry name" value="Collagenase (Catalytic Domain)"/>
    <property type="match status" value="1"/>
</dbReference>
<dbReference type="SUPFAM" id="SSF55486">
    <property type="entry name" value="Metalloproteases ('zincins'), catalytic domain"/>
    <property type="match status" value="1"/>
</dbReference>
<evidence type="ECO:0000256" key="8">
    <source>
        <dbReference type="ARBA" id="ARBA00023157"/>
    </source>
</evidence>
<comment type="caution">
    <text evidence="12">The sequence shown here is derived from an EMBL/GenBank/DDBJ whole genome shotgun (WGS) entry which is preliminary data.</text>
</comment>
<dbReference type="RefSeq" id="WP_345191513.1">
    <property type="nucleotide sequence ID" value="NZ_BAABJJ010000027.1"/>
</dbReference>
<evidence type="ECO:0000256" key="2">
    <source>
        <dbReference type="ARBA" id="ARBA00022670"/>
    </source>
</evidence>
<evidence type="ECO:0000256" key="5">
    <source>
        <dbReference type="ARBA" id="ARBA00022801"/>
    </source>
</evidence>
<dbReference type="InterPro" id="IPR024079">
    <property type="entry name" value="MetalloPept_cat_dom_sf"/>
</dbReference>
<evidence type="ECO:0000313" key="13">
    <source>
        <dbReference type="Proteomes" id="UP001501302"/>
    </source>
</evidence>
<name>A0ABP9GMC3_9FLAO</name>
<evidence type="ECO:0000256" key="10">
    <source>
        <dbReference type="SAM" id="SignalP"/>
    </source>
</evidence>
<feature type="domain" description="Peptidase M43 pregnancy-associated plasma-A" evidence="11">
    <location>
        <begin position="238"/>
        <end position="368"/>
    </location>
</feature>
<feature type="chain" id="PRO_5046069181" description="Peptidase M43 pregnancy-associated plasma-A domain-containing protein" evidence="10">
    <location>
        <begin position="22"/>
        <end position="381"/>
    </location>
</feature>
<keyword evidence="7" id="KW-0482">Metalloprotease</keyword>
<keyword evidence="3" id="KW-0479">Metal-binding</keyword>
<dbReference type="PANTHER" id="PTHR47466">
    <property type="match status" value="1"/>
</dbReference>
<dbReference type="PANTHER" id="PTHR47466:SF1">
    <property type="entry name" value="METALLOPROTEASE MEP1 (AFU_ORTHOLOGUE AFUA_1G07730)-RELATED"/>
    <property type="match status" value="1"/>
</dbReference>
<reference evidence="13" key="1">
    <citation type="journal article" date="2019" name="Int. J. Syst. Evol. Microbiol.">
        <title>The Global Catalogue of Microorganisms (GCM) 10K type strain sequencing project: providing services to taxonomists for standard genome sequencing and annotation.</title>
        <authorList>
            <consortium name="The Broad Institute Genomics Platform"/>
            <consortium name="The Broad Institute Genome Sequencing Center for Infectious Disease"/>
            <person name="Wu L."/>
            <person name="Ma J."/>
        </authorList>
    </citation>
    <scope>NUCLEOTIDE SEQUENCE [LARGE SCALE GENOMIC DNA]</scope>
    <source>
        <strain evidence="13">JCM 18285</strain>
    </source>
</reference>
<accession>A0ABP9GMC3</accession>
<dbReference type="Pfam" id="PF05572">
    <property type="entry name" value="Peptidase_M43"/>
    <property type="match status" value="1"/>
</dbReference>
<feature type="region of interest" description="Disordered" evidence="9">
    <location>
        <begin position="95"/>
        <end position="114"/>
    </location>
</feature>
<evidence type="ECO:0000256" key="7">
    <source>
        <dbReference type="ARBA" id="ARBA00023049"/>
    </source>
</evidence>
<sequence length="381" mass="41762">MKKLILAFAALSFILTSCSNNENDITSEQSKIDMSDFYVYTNADVDETSKLTATKSPIKSCYTMVNLNRLLKENPGLEKKMYDIEYFTRQFIAGKKPTGTPGGGPGGGTTDPIVDTDGDGTPDSSDLCPNEIGPSYNSGCPDNINDYTLTIPLVINIIEKSPGQVTDAQIDSQIAILNIDFDNRNLNKPDDLKIFTGVDADFDIKFTKHIVNRVSSKKKNWGTRDAMKFSSQGGIDATDTSTYLNIWVCEIGRGILGYAQFPGGPEVTDGVVIGPDYFGETGGNYGHGRTVTHEIGHWLNLRHIWGDGGCSDDDFVSDTPSSDGPNYGCPAYPTVNCNSTDMTMNYMDYVYDDCMYMFTNGQKDRASALFAIGGYRYSFVD</sequence>
<comment type="similarity">
    <text evidence="1">Belongs to the peptidase M43B family.</text>
</comment>
<evidence type="ECO:0000256" key="4">
    <source>
        <dbReference type="ARBA" id="ARBA00022729"/>
    </source>
</evidence>